<keyword evidence="3" id="KW-1185">Reference proteome</keyword>
<dbReference type="OrthoDB" id="5581181at2759"/>
<reference evidence="2" key="1">
    <citation type="submission" date="2022-07" db="EMBL/GenBank/DDBJ databases">
        <title>Phylogenomic reconstructions and comparative analyses of Kickxellomycotina fungi.</title>
        <authorList>
            <person name="Reynolds N.K."/>
            <person name="Stajich J.E."/>
            <person name="Barry K."/>
            <person name="Grigoriev I.V."/>
            <person name="Crous P."/>
            <person name="Smith M.E."/>
        </authorList>
    </citation>
    <scope>NUCLEOTIDE SEQUENCE</scope>
    <source>
        <strain evidence="2">NRRL 1565</strain>
    </source>
</reference>
<dbReference type="Pfam" id="PF08672">
    <property type="entry name" value="ANAPC2"/>
    <property type="match status" value="1"/>
</dbReference>
<accession>A0A9W8HNF9</accession>
<proteinExistence type="predicted"/>
<sequence>MLTNFGPLPLDRILGMLGMFLPGENTTAEDLRNFLAMMVREDRLDLVGGMYKLK</sequence>
<evidence type="ECO:0000313" key="3">
    <source>
        <dbReference type="Proteomes" id="UP001140094"/>
    </source>
</evidence>
<gene>
    <name evidence="2" type="ORF">H4R20_006530</name>
</gene>
<dbReference type="InterPro" id="IPR036390">
    <property type="entry name" value="WH_DNA-bd_sf"/>
</dbReference>
<protein>
    <recommendedName>
        <fullName evidence="1">Anaphase-promoting complex subunit 2 C-terminal domain-containing protein</fullName>
    </recommendedName>
</protein>
<dbReference type="EMBL" id="JANBUO010002892">
    <property type="protein sequence ID" value="KAJ2793470.1"/>
    <property type="molecule type" value="Genomic_DNA"/>
</dbReference>
<evidence type="ECO:0000259" key="1">
    <source>
        <dbReference type="SMART" id="SM01013"/>
    </source>
</evidence>
<dbReference type="AlphaFoldDB" id="A0A9W8HNF9"/>
<dbReference type="SUPFAM" id="SSF46785">
    <property type="entry name" value="Winged helix' DNA-binding domain"/>
    <property type="match status" value="1"/>
</dbReference>
<dbReference type="InterPro" id="IPR014786">
    <property type="entry name" value="ANAPC2_C"/>
</dbReference>
<dbReference type="SMART" id="SM01013">
    <property type="entry name" value="APC2"/>
    <property type="match status" value="1"/>
</dbReference>
<dbReference type="InterPro" id="IPR036388">
    <property type="entry name" value="WH-like_DNA-bd_sf"/>
</dbReference>
<comment type="caution">
    <text evidence="2">The sequence shown here is derived from an EMBL/GenBank/DDBJ whole genome shotgun (WGS) entry which is preliminary data.</text>
</comment>
<evidence type="ECO:0000313" key="2">
    <source>
        <dbReference type="EMBL" id="KAJ2793470.1"/>
    </source>
</evidence>
<organism evidence="2 3">
    <name type="scientific">Coemansia guatemalensis</name>
    <dbReference type="NCBI Taxonomy" id="2761395"/>
    <lineage>
        <taxon>Eukaryota</taxon>
        <taxon>Fungi</taxon>
        <taxon>Fungi incertae sedis</taxon>
        <taxon>Zoopagomycota</taxon>
        <taxon>Kickxellomycotina</taxon>
        <taxon>Kickxellomycetes</taxon>
        <taxon>Kickxellales</taxon>
        <taxon>Kickxellaceae</taxon>
        <taxon>Coemansia</taxon>
    </lineage>
</organism>
<feature type="domain" description="Anaphase-promoting complex subunit 2 C-terminal" evidence="1">
    <location>
        <begin position="1"/>
        <end position="53"/>
    </location>
</feature>
<dbReference type="Proteomes" id="UP001140094">
    <property type="component" value="Unassembled WGS sequence"/>
</dbReference>
<dbReference type="Gene3D" id="1.10.10.10">
    <property type="entry name" value="Winged helix-like DNA-binding domain superfamily/Winged helix DNA-binding domain"/>
    <property type="match status" value="1"/>
</dbReference>
<name>A0A9W8HNF9_9FUNG</name>